<dbReference type="EMBL" id="NFZT01000001">
    <property type="protein sequence ID" value="OWV33737.1"/>
    <property type="molecule type" value="Genomic_DNA"/>
</dbReference>
<comment type="caution">
    <text evidence="1">The sequence shown here is derived from an EMBL/GenBank/DDBJ whole genome shotgun (WGS) entry which is preliminary data.</text>
</comment>
<dbReference type="PANTHER" id="PTHR42685">
    <property type="entry name" value="GERANYLGERANYL DIPHOSPHATE REDUCTASE"/>
    <property type="match status" value="1"/>
</dbReference>
<dbReference type="AlphaFoldDB" id="A0A219B5V9"/>
<sequence>MSAAVTVVGAGPAGLAAAIVLAKGGRDVELHEWHRHVGARFHGDFQGLENWSCDEDTLCELQSWGIDINFLAHPVRTGTGFDARGRRHEISARRPLYYLVERGGSVQSLEYGLLKQAEALGVRVHFGSRVRETEGETILAGGPRKADIIASGYVFETECEDGAYIAFDDRLAPRGYAYLLVHQGRGTIAACLFSGFKRQQEFVERTCDFFREKVGLVMRNEQAFGGYGNLRLPRSAVQGRHPVAGEHAGFQDALAGFGLRYSITSGALAAQSILENRSYEQLWRRLLLPRMKAGIVNRFVFNSIGTTGRHWVTAKLMQASTGERLHKLYAASSLHAMLFPAAERRLRRGLHDPSCDHQDCNCVWCEHGTAF</sequence>
<gene>
    <name evidence="1" type="ORF">B5C34_09870</name>
</gene>
<dbReference type="RefSeq" id="WP_082134958.1">
    <property type="nucleotide sequence ID" value="NZ_NFZT01000001.1"/>
</dbReference>
<proteinExistence type="predicted"/>
<dbReference type="Proteomes" id="UP000198462">
    <property type="component" value="Unassembled WGS sequence"/>
</dbReference>
<evidence type="ECO:0000313" key="1">
    <source>
        <dbReference type="EMBL" id="OWV33737.1"/>
    </source>
</evidence>
<dbReference type="Pfam" id="PF13450">
    <property type="entry name" value="NAD_binding_8"/>
    <property type="match status" value="1"/>
</dbReference>
<dbReference type="GO" id="GO:0071949">
    <property type="term" value="F:FAD binding"/>
    <property type="evidence" value="ECO:0007669"/>
    <property type="project" value="InterPro"/>
</dbReference>
<dbReference type="InterPro" id="IPR050407">
    <property type="entry name" value="Geranylgeranyl_reductase"/>
</dbReference>
<dbReference type="PANTHER" id="PTHR42685:SF18">
    <property type="entry name" value="DIGERANYLGERANYLGLYCEROPHOSPHOLIPID REDUCTASE"/>
    <property type="match status" value="1"/>
</dbReference>
<reference evidence="2" key="1">
    <citation type="submission" date="2017-05" db="EMBL/GenBank/DDBJ databases">
        <authorList>
            <person name="Lin X."/>
        </authorList>
    </citation>
    <scope>NUCLEOTIDE SEQUENCE [LARGE SCALE GENOMIC DNA]</scope>
    <source>
        <strain evidence="2">JLT2012</strain>
    </source>
</reference>
<evidence type="ECO:0000313" key="2">
    <source>
        <dbReference type="Proteomes" id="UP000198462"/>
    </source>
</evidence>
<dbReference type="Gene3D" id="3.50.50.60">
    <property type="entry name" value="FAD/NAD(P)-binding domain"/>
    <property type="match status" value="2"/>
</dbReference>
<name>A0A219B5V9_9SPHN</name>
<organism evidence="1 2">
    <name type="scientific">Pacificimonas flava</name>
    <dbReference type="NCBI Taxonomy" id="1234595"/>
    <lineage>
        <taxon>Bacteria</taxon>
        <taxon>Pseudomonadati</taxon>
        <taxon>Pseudomonadota</taxon>
        <taxon>Alphaproteobacteria</taxon>
        <taxon>Sphingomonadales</taxon>
        <taxon>Sphingosinicellaceae</taxon>
        <taxon>Pacificimonas</taxon>
    </lineage>
</organism>
<protein>
    <submittedName>
        <fullName evidence="1">Uncharacterized protein</fullName>
    </submittedName>
</protein>
<dbReference type="PRINTS" id="PR00419">
    <property type="entry name" value="ADXRDTASE"/>
</dbReference>
<dbReference type="OrthoDB" id="7799889at2"/>
<dbReference type="SUPFAM" id="SSF51905">
    <property type="entry name" value="FAD/NAD(P)-binding domain"/>
    <property type="match status" value="1"/>
</dbReference>
<accession>A0A219B5V9</accession>
<dbReference type="InterPro" id="IPR036188">
    <property type="entry name" value="FAD/NAD-bd_sf"/>
</dbReference>
<keyword evidence="2" id="KW-1185">Reference proteome</keyword>